<evidence type="ECO:0000313" key="2">
    <source>
        <dbReference type="EMBL" id="KKM65759.1"/>
    </source>
</evidence>
<evidence type="ECO:0000256" key="1">
    <source>
        <dbReference type="SAM" id="Phobius"/>
    </source>
</evidence>
<protein>
    <recommendedName>
        <fullName evidence="3">50S ribosomal protein L35</fullName>
    </recommendedName>
</protein>
<dbReference type="EMBL" id="LAZR01010666">
    <property type="protein sequence ID" value="KKM65759.1"/>
    <property type="molecule type" value="Genomic_DNA"/>
</dbReference>
<keyword evidence="1" id="KW-0812">Transmembrane</keyword>
<evidence type="ECO:0008006" key="3">
    <source>
        <dbReference type="Google" id="ProtNLM"/>
    </source>
</evidence>
<keyword evidence="1" id="KW-0472">Membrane</keyword>
<dbReference type="AlphaFoldDB" id="A0A0F9J7M7"/>
<reference evidence="2" key="1">
    <citation type="journal article" date="2015" name="Nature">
        <title>Complex archaea that bridge the gap between prokaryotes and eukaryotes.</title>
        <authorList>
            <person name="Spang A."/>
            <person name="Saw J.H."/>
            <person name="Jorgensen S.L."/>
            <person name="Zaremba-Niedzwiedzka K."/>
            <person name="Martijn J."/>
            <person name="Lind A.E."/>
            <person name="van Eijk R."/>
            <person name="Schleper C."/>
            <person name="Guy L."/>
            <person name="Ettema T.J."/>
        </authorList>
    </citation>
    <scope>NUCLEOTIDE SEQUENCE</scope>
</reference>
<accession>A0A0F9J7M7</accession>
<feature type="transmembrane region" description="Helical" evidence="1">
    <location>
        <begin position="34"/>
        <end position="49"/>
    </location>
</feature>
<comment type="caution">
    <text evidence="2">The sequence shown here is derived from an EMBL/GenBank/DDBJ whole genome shotgun (WGS) entry which is preliminary data.</text>
</comment>
<sequence length="75" mass="8221">MDSDLILVIGLALAFLSIPSAVSAFSDGRVPRVSALTIVIAGAMIIYAFRNHPDGYTLQDIPMAITHVIARYRFW</sequence>
<name>A0A0F9J7M7_9ZZZZ</name>
<organism evidence="2">
    <name type="scientific">marine sediment metagenome</name>
    <dbReference type="NCBI Taxonomy" id="412755"/>
    <lineage>
        <taxon>unclassified sequences</taxon>
        <taxon>metagenomes</taxon>
        <taxon>ecological metagenomes</taxon>
    </lineage>
</organism>
<proteinExistence type="predicted"/>
<keyword evidence="1" id="KW-1133">Transmembrane helix</keyword>
<gene>
    <name evidence="2" type="ORF">LCGC14_1487990</name>
</gene>